<proteinExistence type="inferred from homology"/>
<dbReference type="SUPFAM" id="SSF55718">
    <property type="entry name" value="SCP-like"/>
    <property type="match status" value="1"/>
</dbReference>
<comment type="similarity">
    <text evidence="1">Belongs to the UbiJ family.</text>
</comment>
<dbReference type="EMBL" id="JBHUJD010000024">
    <property type="protein sequence ID" value="MFD2311927.1"/>
    <property type="molecule type" value="Genomic_DNA"/>
</dbReference>
<keyword evidence="5" id="KW-1185">Reference proteome</keyword>
<keyword evidence="1" id="KW-0831">Ubiquinone biosynthesis</keyword>
<sequence length="208" mass="22821">MDPTFRAGFDAALETAINTALQYDPGTRARLQKLDGKALGLDLTAPSLQFCLCIEGDQVRVRHHWEGEVTTRLRGSAIAFLRLIRDADATPAGLGVTISGSSALLAELQAIMRDLEIDWEEPLAKIVGDVPAHAVGETLRSAVSWLRGNLERAPSAAAEAVSEEWQLTPPKAQFEAFSDDLQDLVLATDRLEARVRILRERFSRMEGE</sequence>
<dbReference type="InterPro" id="IPR003033">
    <property type="entry name" value="SCP2_sterol-bd_dom"/>
</dbReference>
<dbReference type="PANTHER" id="PTHR38693">
    <property type="entry name" value="UBIQUINONE BIOSYNTHESIS PROTEIN UBIJ"/>
    <property type="match status" value="1"/>
</dbReference>
<comment type="pathway">
    <text evidence="1">Cofactor biosynthesis; ubiquinone biosynthesis.</text>
</comment>
<comment type="subcellular location">
    <subcellularLocation>
        <location evidence="1">Cytoplasm</location>
    </subcellularLocation>
</comment>
<dbReference type="PANTHER" id="PTHR38693:SF1">
    <property type="entry name" value="UBIQUINONE BIOSYNTHESIS ACCESSORY FACTOR UBIJ"/>
    <property type="match status" value="1"/>
</dbReference>
<evidence type="ECO:0000256" key="1">
    <source>
        <dbReference type="HAMAP-Rule" id="MF_02215"/>
    </source>
</evidence>
<accession>A0ABW5EEM9</accession>
<keyword evidence="2" id="KW-0175">Coiled coil</keyword>
<evidence type="ECO:0000313" key="5">
    <source>
        <dbReference type="Proteomes" id="UP001597425"/>
    </source>
</evidence>
<dbReference type="HAMAP" id="MF_02215">
    <property type="entry name" value="UbiJ"/>
    <property type="match status" value="1"/>
</dbReference>
<reference evidence="5" key="1">
    <citation type="journal article" date="2019" name="Int. J. Syst. Evol. Microbiol.">
        <title>The Global Catalogue of Microorganisms (GCM) 10K type strain sequencing project: providing services to taxonomists for standard genome sequencing and annotation.</title>
        <authorList>
            <consortium name="The Broad Institute Genomics Platform"/>
            <consortium name="The Broad Institute Genome Sequencing Center for Infectious Disease"/>
            <person name="Wu L."/>
            <person name="Ma J."/>
        </authorList>
    </citation>
    <scope>NUCLEOTIDE SEQUENCE [LARGE SCALE GENOMIC DNA]</scope>
    <source>
        <strain evidence="5">KCTC 12848</strain>
    </source>
</reference>
<dbReference type="RefSeq" id="WP_265722724.1">
    <property type="nucleotide sequence ID" value="NZ_JAPIVK010000027.1"/>
</dbReference>
<keyword evidence="1" id="KW-0963">Cytoplasm</keyword>
<dbReference type="InterPro" id="IPR038989">
    <property type="entry name" value="UbiJ"/>
</dbReference>
<gene>
    <name evidence="1" type="primary">ubiJ</name>
    <name evidence="4" type="ORF">ACFSKX_15965</name>
</gene>
<dbReference type="InterPro" id="IPR036527">
    <property type="entry name" value="SCP2_sterol-bd_dom_sf"/>
</dbReference>
<evidence type="ECO:0000256" key="2">
    <source>
        <dbReference type="SAM" id="Coils"/>
    </source>
</evidence>
<feature type="domain" description="SCP2" evidence="3">
    <location>
        <begin position="17"/>
        <end position="112"/>
    </location>
</feature>
<protein>
    <recommendedName>
        <fullName evidence="1">Ubiquinone biosynthesis accessory factor UbiJ</fullName>
    </recommendedName>
</protein>
<dbReference type="Pfam" id="PF02036">
    <property type="entry name" value="SCP2"/>
    <property type="match status" value="1"/>
</dbReference>
<name>A0ABW5EEM9_9GAMM</name>
<organism evidence="4 5">
    <name type="scientific">Microbulbifer halophilus</name>
    <dbReference type="NCBI Taxonomy" id="453963"/>
    <lineage>
        <taxon>Bacteria</taxon>
        <taxon>Pseudomonadati</taxon>
        <taxon>Pseudomonadota</taxon>
        <taxon>Gammaproteobacteria</taxon>
        <taxon>Cellvibrionales</taxon>
        <taxon>Microbulbiferaceae</taxon>
        <taxon>Microbulbifer</taxon>
    </lineage>
</organism>
<evidence type="ECO:0000259" key="3">
    <source>
        <dbReference type="Pfam" id="PF02036"/>
    </source>
</evidence>
<evidence type="ECO:0000313" key="4">
    <source>
        <dbReference type="EMBL" id="MFD2311927.1"/>
    </source>
</evidence>
<dbReference type="Proteomes" id="UP001597425">
    <property type="component" value="Unassembled WGS sequence"/>
</dbReference>
<comment type="function">
    <text evidence="1">Required for ubiquinone (coenzyme Q) biosynthesis. Binds hydrophobic ubiquinone biosynthetic intermediates via its SCP2 domain and is essential for the stability of the Ubi complex. May constitute a docking platform where Ubi enzymes assemble and access their SCP2-bound polyprenyl substrates.</text>
</comment>
<comment type="caution">
    <text evidence="4">The sequence shown here is derived from an EMBL/GenBank/DDBJ whole genome shotgun (WGS) entry which is preliminary data.</text>
</comment>
<feature type="coiled-coil region" evidence="2">
    <location>
        <begin position="181"/>
        <end position="208"/>
    </location>
</feature>